<name>A0A0N4X2G4_HAEPC</name>
<evidence type="ECO:0000313" key="1">
    <source>
        <dbReference type="WBParaSite" id="HPLM_0001855001-mRNA-1"/>
    </source>
</evidence>
<dbReference type="AlphaFoldDB" id="A0A0N4X2G4"/>
<reference evidence="1" key="1">
    <citation type="submission" date="2017-02" db="UniProtKB">
        <authorList>
            <consortium name="WormBaseParasite"/>
        </authorList>
    </citation>
    <scope>IDENTIFICATION</scope>
</reference>
<organism evidence="1">
    <name type="scientific">Haemonchus placei</name>
    <name type="common">Barber's pole worm</name>
    <dbReference type="NCBI Taxonomy" id="6290"/>
    <lineage>
        <taxon>Eukaryota</taxon>
        <taxon>Metazoa</taxon>
        <taxon>Ecdysozoa</taxon>
        <taxon>Nematoda</taxon>
        <taxon>Chromadorea</taxon>
        <taxon>Rhabditida</taxon>
        <taxon>Rhabditina</taxon>
        <taxon>Rhabditomorpha</taxon>
        <taxon>Strongyloidea</taxon>
        <taxon>Trichostrongylidae</taxon>
        <taxon>Haemonchus</taxon>
    </lineage>
</organism>
<proteinExistence type="predicted"/>
<accession>A0A0N4X2G4</accession>
<dbReference type="WBParaSite" id="HPLM_0001855001-mRNA-1">
    <property type="protein sequence ID" value="HPLM_0001855001-mRNA-1"/>
    <property type="gene ID" value="HPLM_0001855001"/>
</dbReference>
<protein>
    <submittedName>
        <fullName evidence="1">Ovule protein</fullName>
    </submittedName>
</protein>
<sequence length="86" mass="9623">LLVFAWEADSSGEMLDSRGLCKFGSEGEGGHAVEILGVNLLERSLPALCIFLLICRHFHGRIKRSQNLVDRNGRGRRLRRTFSLLG</sequence>